<evidence type="ECO:0000313" key="1">
    <source>
        <dbReference type="EMBL" id="RHZ83973.1"/>
    </source>
</evidence>
<gene>
    <name evidence="1" type="ORF">Glove_86g168</name>
</gene>
<name>A0A397JG72_9GLOM</name>
<dbReference type="EMBL" id="PQFF01000082">
    <property type="protein sequence ID" value="RHZ83973.1"/>
    <property type="molecule type" value="Genomic_DNA"/>
</dbReference>
<dbReference type="Proteomes" id="UP000266861">
    <property type="component" value="Unassembled WGS sequence"/>
</dbReference>
<comment type="caution">
    <text evidence="1">The sequence shown here is derived from an EMBL/GenBank/DDBJ whole genome shotgun (WGS) entry which is preliminary data.</text>
</comment>
<organism evidence="1 2">
    <name type="scientific">Diversispora epigaea</name>
    <dbReference type="NCBI Taxonomy" id="1348612"/>
    <lineage>
        <taxon>Eukaryota</taxon>
        <taxon>Fungi</taxon>
        <taxon>Fungi incertae sedis</taxon>
        <taxon>Mucoromycota</taxon>
        <taxon>Glomeromycotina</taxon>
        <taxon>Glomeromycetes</taxon>
        <taxon>Diversisporales</taxon>
        <taxon>Diversisporaceae</taxon>
        <taxon>Diversispora</taxon>
    </lineage>
</organism>
<proteinExistence type="predicted"/>
<evidence type="ECO:0000313" key="2">
    <source>
        <dbReference type="Proteomes" id="UP000266861"/>
    </source>
</evidence>
<protein>
    <submittedName>
        <fullName evidence="1">Uncharacterized protein</fullName>
    </submittedName>
</protein>
<accession>A0A397JG72</accession>
<dbReference type="AlphaFoldDB" id="A0A397JG72"/>
<reference evidence="1 2" key="1">
    <citation type="submission" date="2018-08" db="EMBL/GenBank/DDBJ databases">
        <title>Genome and evolution of the arbuscular mycorrhizal fungus Diversispora epigaea (formerly Glomus versiforme) and its bacterial endosymbionts.</title>
        <authorList>
            <person name="Sun X."/>
            <person name="Fei Z."/>
            <person name="Harrison M."/>
        </authorList>
    </citation>
    <scope>NUCLEOTIDE SEQUENCE [LARGE SCALE GENOMIC DNA]</scope>
    <source>
        <strain evidence="1 2">IT104</strain>
    </source>
</reference>
<sequence>MRECNQEHKNMMVGGAKRATQHVSKMILINGQDIENQQWERMKWLKKFEIILNYARMQSRTQEHDGWWCKTCNSTRFKNDFDKWTSGNDTIQ</sequence>
<keyword evidence="2" id="KW-1185">Reference proteome</keyword>